<dbReference type="Proteomes" id="UP000076761">
    <property type="component" value="Unassembled WGS sequence"/>
</dbReference>
<feature type="region of interest" description="Disordered" evidence="2">
    <location>
        <begin position="230"/>
        <end position="274"/>
    </location>
</feature>
<keyword evidence="1" id="KW-0479">Metal-binding</keyword>
<dbReference type="SMART" id="SM00355">
    <property type="entry name" value="ZnF_C2H2"/>
    <property type="match status" value="2"/>
</dbReference>
<dbReference type="PROSITE" id="PS00028">
    <property type="entry name" value="ZINC_FINGER_C2H2_1"/>
    <property type="match status" value="2"/>
</dbReference>
<dbReference type="STRING" id="1314782.A0A165N3S3"/>
<dbReference type="GO" id="GO:0008270">
    <property type="term" value="F:zinc ion binding"/>
    <property type="evidence" value="ECO:0007669"/>
    <property type="project" value="UniProtKB-KW"/>
</dbReference>
<dbReference type="AlphaFoldDB" id="A0A165N3S3"/>
<reference evidence="4 5" key="1">
    <citation type="journal article" date="2016" name="Mol. Biol. Evol.">
        <title>Comparative Genomics of Early-Diverging Mushroom-Forming Fungi Provides Insights into the Origins of Lignocellulose Decay Capabilities.</title>
        <authorList>
            <person name="Nagy L.G."/>
            <person name="Riley R."/>
            <person name="Tritt A."/>
            <person name="Adam C."/>
            <person name="Daum C."/>
            <person name="Floudas D."/>
            <person name="Sun H."/>
            <person name="Yadav J.S."/>
            <person name="Pangilinan J."/>
            <person name="Larsson K.H."/>
            <person name="Matsuura K."/>
            <person name="Barry K."/>
            <person name="Labutti K."/>
            <person name="Kuo R."/>
            <person name="Ohm R.A."/>
            <person name="Bhattacharya S.S."/>
            <person name="Shirouzu T."/>
            <person name="Yoshinaga Y."/>
            <person name="Martin F.M."/>
            <person name="Grigoriev I.V."/>
            <person name="Hibbett D.S."/>
        </authorList>
    </citation>
    <scope>NUCLEOTIDE SEQUENCE [LARGE SCALE GENOMIC DNA]</scope>
    <source>
        <strain evidence="4 5">HHB14362 ss-1</strain>
    </source>
</reference>
<accession>A0A165N3S3</accession>
<dbReference type="OrthoDB" id="8117402at2759"/>
<organism evidence="4 5">
    <name type="scientific">Neolentinus lepideus HHB14362 ss-1</name>
    <dbReference type="NCBI Taxonomy" id="1314782"/>
    <lineage>
        <taxon>Eukaryota</taxon>
        <taxon>Fungi</taxon>
        <taxon>Dikarya</taxon>
        <taxon>Basidiomycota</taxon>
        <taxon>Agaricomycotina</taxon>
        <taxon>Agaricomycetes</taxon>
        <taxon>Gloeophyllales</taxon>
        <taxon>Gloeophyllaceae</taxon>
        <taxon>Neolentinus</taxon>
    </lineage>
</organism>
<proteinExistence type="predicted"/>
<keyword evidence="1" id="KW-0862">Zinc</keyword>
<evidence type="ECO:0000256" key="1">
    <source>
        <dbReference type="PROSITE-ProRule" id="PRU00042"/>
    </source>
</evidence>
<protein>
    <recommendedName>
        <fullName evidence="3">C2H2-type domain-containing protein</fullName>
    </recommendedName>
</protein>
<feature type="compositionally biased region" description="Polar residues" evidence="2">
    <location>
        <begin position="243"/>
        <end position="268"/>
    </location>
</feature>
<feature type="compositionally biased region" description="Low complexity" evidence="2">
    <location>
        <begin position="339"/>
        <end position="359"/>
    </location>
</feature>
<keyword evidence="5" id="KW-1185">Reference proteome</keyword>
<feature type="domain" description="C2H2-type" evidence="3">
    <location>
        <begin position="396"/>
        <end position="423"/>
    </location>
</feature>
<dbReference type="Gene3D" id="3.30.160.60">
    <property type="entry name" value="Classic Zinc Finger"/>
    <property type="match status" value="1"/>
</dbReference>
<gene>
    <name evidence="4" type="ORF">NEOLEDRAFT_1142493</name>
</gene>
<evidence type="ECO:0000259" key="3">
    <source>
        <dbReference type="PROSITE" id="PS50157"/>
    </source>
</evidence>
<evidence type="ECO:0000313" key="4">
    <source>
        <dbReference type="EMBL" id="KZT19137.1"/>
    </source>
</evidence>
<sequence length="466" mass="50670">MSYIFSLEKLAQHKLFMEFPMPGKPPSIEWAPLPHAIRTTSAPTSILSLRVDVNCINGKNVLELFIIESPEATKAHTESRRDPSSSSVDGVLHHIRATTAATSSSMSPHRAECVLAPEYPVPSTPASRKTSLLEQAAYNRLSRQSSGFASPAMCTNTTLPPPNDHHAPPAIPNGLDWIPSAGPSQDWQRFAGALEWSGQHAYPSVSHLHLYQPHPDSGLLDPIGHYSSASPDVFHGGEPQAVPHSSATCQWTPNEEFSPAASSPTPRLSHSLSSYSQSSAGSILTRSVSVGSTQSEVTTSGVTVYTPPASDALLPAFSSAISNPTDYFSAVHSEPANHDATTSPAPSSSTDGDTQTGSTASPQFHCKYDGCNRTFRNQYTYSVHSGAHIKKTKKRFECPTCCETFSRRHDMMRHEVSQHGKVPDWTCERCRRFLSSKTMFKNHKCPAIRKPGNPALAVRETTSFYC</sequence>
<feature type="region of interest" description="Disordered" evidence="2">
    <location>
        <begin position="329"/>
        <end position="361"/>
    </location>
</feature>
<dbReference type="PROSITE" id="PS50157">
    <property type="entry name" value="ZINC_FINGER_C2H2_2"/>
    <property type="match status" value="2"/>
</dbReference>
<evidence type="ECO:0000256" key="2">
    <source>
        <dbReference type="SAM" id="MobiDB-lite"/>
    </source>
</evidence>
<evidence type="ECO:0000313" key="5">
    <source>
        <dbReference type="Proteomes" id="UP000076761"/>
    </source>
</evidence>
<feature type="domain" description="C2H2-type" evidence="3">
    <location>
        <begin position="364"/>
        <end position="393"/>
    </location>
</feature>
<dbReference type="EMBL" id="KV425649">
    <property type="protein sequence ID" value="KZT19137.1"/>
    <property type="molecule type" value="Genomic_DNA"/>
</dbReference>
<dbReference type="InParanoid" id="A0A165N3S3"/>
<name>A0A165N3S3_9AGAM</name>
<dbReference type="InterPro" id="IPR013087">
    <property type="entry name" value="Znf_C2H2_type"/>
</dbReference>
<keyword evidence="1" id="KW-0863">Zinc-finger</keyword>